<dbReference type="CDD" id="cd00448">
    <property type="entry name" value="YjgF_YER057c_UK114_family"/>
    <property type="match status" value="1"/>
</dbReference>
<proteinExistence type="predicted"/>
<dbReference type="EMBL" id="CP046916">
    <property type="protein sequence ID" value="QGZ66130.1"/>
    <property type="molecule type" value="Genomic_DNA"/>
</dbReference>
<reference evidence="1 2" key="1">
    <citation type="submission" date="2019-12" db="EMBL/GenBank/DDBJ databases">
        <title>Paraburkholderia acidiphila 7Q-K02 sp. nov and Paraburkholderia acidisoli DHF22 sp. nov., two strains isolated from forest soil.</title>
        <authorList>
            <person name="Gao Z."/>
            <person name="Qiu L."/>
        </authorList>
    </citation>
    <scope>NUCLEOTIDE SEQUENCE [LARGE SCALE GENOMIC DNA]</scope>
    <source>
        <strain evidence="1 2">DHF22</strain>
    </source>
</reference>
<dbReference type="KEGG" id="pacs:FAZ98_30400"/>
<dbReference type="OrthoDB" id="9815126at2"/>
<dbReference type="PANTHER" id="PTHR11803:SF39">
    <property type="entry name" value="2-IMINOBUTANOATE_2-IMINOPROPANOATE DEAMINASE"/>
    <property type="match status" value="1"/>
</dbReference>
<dbReference type="Proteomes" id="UP000433577">
    <property type="component" value="Chromosome 4"/>
</dbReference>
<dbReference type="GO" id="GO:0005829">
    <property type="term" value="C:cytosol"/>
    <property type="evidence" value="ECO:0007669"/>
    <property type="project" value="TreeGrafter"/>
</dbReference>
<protein>
    <submittedName>
        <fullName evidence="1">RidA family protein</fullName>
    </submittedName>
</protein>
<accession>A0A7Z2GQY3</accession>
<evidence type="ECO:0000313" key="2">
    <source>
        <dbReference type="Proteomes" id="UP000433577"/>
    </source>
</evidence>
<dbReference type="SUPFAM" id="SSF55298">
    <property type="entry name" value="YjgF-like"/>
    <property type="match status" value="1"/>
</dbReference>
<dbReference type="InterPro" id="IPR035959">
    <property type="entry name" value="RutC-like_sf"/>
</dbReference>
<evidence type="ECO:0000313" key="1">
    <source>
        <dbReference type="EMBL" id="QGZ66130.1"/>
    </source>
</evidence>
<dbReference type="GO" id="GO:0019239">
    <property type="term" value="F:deaminase activity"/>
    <property type="evidence" value="ECO:0007669"/>
    <property type="project" value="TreeGrafter"/>
</dbReference>
<dbReference type="AlphaFoldDB" id="A0A7Z2GQY3"/>
<dbReference type="RefSeq" id="WP_158957275.1">
    <property type="nucleotide sequence ID" value="NZ_CP046916.1"/>
</dbReference>
<dbReference type="InterPro" id="IPR006175">
    <property type="entry name" value="YjgF/YER057c/UK114"/>
</dbReference>
<dbReference type="Pfam" id="PF01042">
    <property type="entry name" value="Ribonuc_L-PSP"/>
    <property type="match status" value="1"/>
</dbReference>
<dbReference type="Gene3D" id="3.30.1330.40">
    <property type="entry name" value="RutC-like"/>
    <property type="match status" value="1"/>
</dbReference>
<name>A0A7Z2GQY3_9BURK</name>
<gene>
    <name evidence="1" type="ORF">FAZ98_30400</name>
</gene>
<sequence length="128" mass="13925">MSRRKSLYIAGFKHKNPIPNACVIDGLLMSGIILGVDPVSGEMPPTIEAQCANMFGHVKAIIEAAGGTPADIIKMTVWLRDHSHRQPVNDEWIKLFPDHDDRPARHALPLAAEGPSLVQCDVTAVLPD</sequence>
<keyword evidence="2" id="KW-1185">Reference proteome</keyword>
<dbReference type="PANTHER" id="PTHR11803">
    <property type="entry name" value="2-IMINOBUTANOATE/2-IMINOPROPANOATE DEAMINASE RIDA"/>
    <property type="match status" value="1"/>
</dbReference>
<organism evidence="1 2">
    <name type="scientific">Paraburkholderia acidisoli</name>
    <dbReference type="NCBI Taxonomy" id="2571748"/>
    <lineage>
        <taxon>Bacteria</taxon>
        <taxon>Pseudomonadati</taxon>
        <taxon>Pseudomonadota</taxon>
        <taxon>Betaproteobacteria</taxon>
        <taxon>Burkholderiales</taxon>
        <taxon>Burkholderiaceae</taxon>
        <taxon>Paraburkholderia</taxon>
    </lineage>
</organism>